<name>A0A941JPK5_9CHRO</name>
<dbReference type="Pfam" id="PF03781">
    <property type="entry name" value="FGE-sulfatase"/>
    <property type="match status" value="1"/>
</dbReference>
<dbReference type="Proteomes" id="UP000767446">
    <property type="component" value="Unassembled WGS sequence"/>
</dbReference>
<proteinExistence type="predicted"/>
<organism evidence="3 4">
    <name type="scientific">Gomphosphaeria aponina SAG 52.96 = DSM 107014</name>
    <dbReference type="NCBI Taxonomy" id="1521640"/>
    <lineage>
        <taxon>Bacteria</taxon>
        <taxon>Bacillati</taxon>
        <taxon>Cyanobacteriota</taxon>
        <taxon>Cyanophyceae</taxon>
        <taxon>Oscillatoriophycideae</taxon>
        <taxon>Chroococcales</taxon>
        <taxon>Gomphosphaeriaceae</taxon>
        <taxon>Gomphosphaeria</taxon>
    </lineage>
</organism>
<gene>
    <name evidence="3" type="ORF">DSM107014_07440</name>
</gene>
<protein>
    <submittedName>
        <fullName evidence="3">SUMF1/EgtB/PvdO family nonheme iron enzyme</fullName>
    </submittedName>
</protein>
<feature type="domain" description="Sulfatase-modifying factor enzyme-like" evidence="2">
    <location>
        <begin position="426"/>
        <end position="630"/>
    </location>
</feature>
<dbReference type="PANTHER" id="PTHR23150:SF19">
    <property type="entry name" value="FORMYLGLYCINE-GENERATING ENZYME"/>
    <property type="match status" value="1"/>
</dbReference>
<dbReference type="AlphaFoldDB" id="A0A941JPK5"/>
<sequence>MRKPAPGALPDRAHAQYRKNTGKLSFSEKQVQLLSILTNQKMNSNDRSSLTAGTKPIKIYEKTYQLPVLNSPGFTQLQQQIKERQQIIKADKRSQIKVFGFTFGQQEISFDQRFQELNLLIKEYNKIIDFLTQHKEAYQEFFWQLTDELKGIVGKKCQDLAQVEQERLSGLQEADDEPILLDFYQKQQQQIFRTAFVLYRATELMVKKVKLMNQSIQKLAEDQTQQKQLLEGMVGKLGKYKKAYALQQKINRIERDVNKLADVALNFENLMSDFLGPFQGLINQVVGIDETLSSTVEEIRILAGDILNKDSGSFTFDKSENISTSVIEFLMKGDEKKERIEQALSEAHWENLKTLEQLYLPPELLANTDLTVTLNSIQNDVNQQLKSFIGTKVGGVNSHQLSTINYQPLTINHLLKHDLGNGIILELVEIPAGSFRMGGEVQINLESFLMGKYPVTQDQWKAVMGDNPSYFKGSKRPVECVSWDRAQEFCQQLWGKTGQKFRLPSEAEWEYACRAGTTTKYFFGNDASALDNYAWFSDNSNEETHSVGEKKPNPWGLYDILGNVLEWCEDDWVDNLASVPRNGKPVKNNNNLSRVLRGGSYYLYAAFCVSATRDWNARDARGRLGGFRVALAFARTI</sequence>
<dbReference type="EMBL" id="JADQBC010000041">
    <property type="protein sequence ID" value="MBR8827728.1"/>
    <property type="molecule type" value="Genomic_DNA"/>
</dbReference>
<reference evidence="3" key="1">
    <citation type="submission" date="2021-02" db="EMBL/GenBank/DDBJ databases">
        <title>Metagenome analyses of Stigonema ocellatum DSM 106950, Chlorogloea purpurea SAG 13.99 and Gomphosphaeria aponina DSM 107014.</title>
        <authorList>
            <person name="Marter P."/>
            <person name="Huang S."/>
        </authorList>
    </citation>
    <scope>NUCLEOTIDE SEQUENCE</scope>
    <source>
        <strain evidence="3">JP213</strain>
    </source>
</reference>
<dbReference type="SUPFAM" id="SSF56436">
    <property type="entry name" value="C-type lectin-like"/>
    <property type="match status" value="1"/>
</dbReference>
<evidence type="ECO:0000259" key="2">
    <source>
        <dbReference type="Pfam" id="PF03781"/>
    </source>
</evidence>
<evidence type="ECO:0000313" key="3">
    <source>
        <dbReference type="EMBL" id="MBR8827728.1"/>
    </source>
</evidence>
<evidence type="ECO:0000313" key="4">
    <source>
        <dbReference type="Proteomes" id="UP000767446"/>
    </source>
</evidence>
<dbReference type="InterPro" id="IPR005532">
    <property type="entry name" value="SUMF_dom"/>
</dbReference>
<dbReference type="Gene3D" id="3.90.1580.10">
    <property type="entry name" value="paralog of FGE (formylglycine-generating enzyme)"/>
    <property type="match status" value="1"/>
</dbReference>
<accession>A0A941JPK5</accession>
<dbReference type="PANTHER" id="PTHR23150">
    <property type="entry name" value="SULFATASE MODIFYING FACTOR 1, 2"/>
    <property type="match status" value="1"/>
</dbReference>
<dbReference type="InterPro" id="IPR016187">
    <property type="entry name" value="CTDL_fold"/>
</dbReference>
<comment type="caution">
    <text evidence="3">The sequence shown here is derived from an EMBL/GenBank/DDBJ whole genome shotgun (WGS) entry which is preliminary data.</text>
</comment>
<feature type="region of interest" description="Disordered" evidence="1">
    <location>
        <begin position="1"/>
        <end position="21"/>
    </location>
</feature>
<evidence type="ECO:0000256" key="1">
    <source>
        <dbReference type="SAM" id="MobiDB-lite"/>
    </source>
</evidence>
<dbReference type="InterPro" id="IPR042095">
    <property type="entry name" value="SUMF_sf"/>
</dbReference>
<dbReference type="InterPro" id="IPR051043">
    <property type="entry name" value="Sulfatase_Mod_Factor_Kinase"/>
</dbReference>
<dbReference type="GO" id="GO:0120147">
    <property type="term" value="F:formylglycine-generating oxidase activity"/>
    <property type="evidence" value="ECO:0007669"/>
    <property type="project" value="TreeGrafter"/>
</dbReference>